<evidence type="ECO:0000256" key="1">
    <source>
        <dbReference type="SAM" id="MobiDB-lite"/>
    </source>
</evidence>
<protein>
    <submittedName>
        <fullName evidence="3">Pilus assembly protein CpaB</fullName>
    </submittedName>
</protein>
<dbReference type="InterPro" id="IPR013974">
    <property type="entry name" value="SAF"/>
</dbReference>
<dbReference type="CDD" id="cd11614">
    <property type="entry name" value="SAF_CpaB_FlgA_like"/>
    <property type="match status" value="1"/>
</dbReference>
<evidence type="ECO:0000259" key="2">
    <source>
        <dbReference type="SMART" id="SM00858"/>
    </source>
</evidence>
<dbReference type="NCBIfam" id="TIGR03177">
    <property type="entry name" value="pilus_cpaB"/>
    <property type="match status" value="1"/>
</dbReference>
<evidence type="ECO:0000313" key="3">
    <source>
        <dbReference type="EMBL" id="NIK87886.1"/>
    </source>
</evidence>
<dbReference type="InterPro" id="IPR031571">
    <property type="entry name" value="RcpC_dom"/>
</dbReference>
<feature type="region of interest" description="Disordered" evidence="1">
    <location>
        <begin position="223"/>
        <end position="253"/>
    </location>
</feature>
<comment type="caution">
    <text evidence="3">The sequence shown here is derived from an EMBL/GenBank/DDBJ whole genome shotgun (WGS) entry which is preliminary data.</text>
</comment>
<dbReference type="Pfam" id="PF16976">
    <property type="entry name" value="RcpC"/>
    <property type="match status" value="1"/>
</dbReference>
<dbReference type="EMBL" id="JAASRM010000001">
    <property type="protein sequence ID" value="NIK87886.1"/>
    <property type="molecule type" value="Genomic_DNA"/>
</dbReference>
<organism evidence="3 4">
    <name type="scientific">Rhizomicrobium palustre</name>
    <dbReference type="NCBI Taxonomy" id="189966"/>
    <lineage>
        <taxon>Bacteria</taxon>
        <taxon>Pseudomonadati</taxon>
        <taxon>Pseudomonadota</taxon>
        <taxon>Alphaproteobacteria</taxon>
        <taxon>Micropepsales</taxon>
        <taxon>Micropepsaceae</taxon>
        <taxon>Rhizomicrobium</taxon>
    </lineage>
</organism>
<dbReference type="RefSeq" id="WP_167081861.1">
    <property type="nucleotide sequence ID" value="NZ_BAAADC010000001.1"/>
</dbReference>
<dbReference type="AlphaFoldDB" id="A0A846MWV5"/>
<reference evidence="3 4" key="1">
    <citation type="submission" date="2020-03" db="EMBL/GenBank/DDBJ databases">
        <title>Genomic Encyclopedia of Type Strains, Phase IV (KMG-IV): sequencing the most valuable type-strain genomes for metagenomic binning, comparative biology and taxonomic classification.</title>
        <authorList>
            <person name="Goeker M."/>
        </authorList>
    </citation>
    <scope>NUCLEOTIDE SEQUENCE [LARGE SCALE GENOMIC DNA]</scope>
    <source>
        <strain evidence="3 4">DSM 19867</strain>
    </source>
</reference>
<evidence type="ECO:0000313" key="4">
    <source>
        <dbReference type="Proteomes" id="UP000570514"/>
    </source>
</evidence>
<proteinExistence type="predicted"/>
<feature type="domain" description="SAF" evidence="2">
    <location>
        <begin position="44"/>
        <end position="112"/>
    </location>
</feature>
<dbReference type="Proteomes" id="UP000570514">
    <property type="component" value="Unassembled WGS sequence"/>
</dbReference>
<keyword evidence="4" id="KW-1185">Reference proteome</keyword>
<dbReference type="Pfam" id="PF08666">
    <property type="entry name" value="SAF"/>
    <property type="match status" value="1"/>
</dbReference>
<accession>A0A846MWV5</accession>
<dbReference type="InterPro" id="IPR017592">
    <property type="entry name" value="Pilus_assmbl_Flp-typ_CpaB"/>
</dbReference>
<sequence>MDRKRLLVVLLAAVAAGIVALMVRAAVFGKHAEEKPVASAVDSSEILVAAQRIEPGKTVGAAQVRWQAWPVKVIDPSFIRRPGSATPASMVEGMVARAPMVEGEPVTYAKIVKTQSSGYLAATLGDGMRALAVPVKLENIAGGFLVPNNRVDVIDTHMGTMMGRSHAIPAVLAQNVRVLAIDQSSDGSQQKTVSAVRTVTLELTPDQAQVVSQARNEGDISLAIRPLGDNGDETAPRSKKGGDSSGAVTVIRYGRMRKLSGDGSVQ</sequence>
<name>A0A846MWV5_9PROT</name>
<gene>
    <name evidence="3" type="ORF">FHS83_001204</name>
</gene>
<dbReference type="SMART" id="SM00858">
    <property type="entry name" value="SAF"/>
    <property type="match status" value="1"/>
</dbReference>